<dbReference type="STRING" id="1051890.A0A3N4LLR9"/>
<feature type="region of interest" description="Disordered" evidence="1">
    <location>
        <begin position="818"/>
        <end position="843"/>
    </location>
</feature>
<feature type="domain" description="Fungal-type protein kinase" evidence="2">
    <location>
        <begin position="215"/>
        <end position="624"/>
    </location>
</feature>
<protein>
    <recommendedName>
        <fullName evidence="2">Fungal-type protein kinase domain-containing protein</fullName>
    </recommendedName>
</protein>
<evidence type="ECO:0000259" key="2">
    <source>
        <dbReference type="Pfam" id="PF17667"/>
    </source>
</evidence>
<dbReference type="EMBL" id="ML121607">
    <property type="protein sequence ID" value="RPB18865.1"/>
    <property type="molecule type" value="Genomic_DNA"/>
</dbReference>
<feature type="region of interest" description="Disordered" evidence="1">
    <location>
        <begin position="711"/>
        <end position="750"/>
    </location>
</feature>
<feature type="compositionally biased region" description="Polar residues" evidence="1">
    <location>
        <begin position="62"/>
        <end position="73"/>
    </location>
</feature>
<dbReference type="InterPro" id="IPR011009">
    <property type="entry name" value="Kinase-like_dom_sf"/>
</dbReference>
<dbReference type="SUPFAM" id="SSF56112">
    <property type="entry name" value="Protein kinase-like (PK-like)"/>
    <property type="match status" value="1"/>
</dbReference>
<feature type="compositionally biased region" description="Basic residues" evidence="1">
    <location>
        <begin position="833"/>
        <end position="843"/>
    </location>
</feature>
<dbReference type="AlphaFoldDB" id="A0A3N4LLR9"/>
<dbReference type="InParanoid" id="A0A3N4LLR9"/>
<dbReference type="PANTHER" id="PTHR38248">
    <property type="entry name" value="FUNK1 6"/>
    <property type="match status" value="1"/>
</dbReference>
<dbReference type="Gene3D" id="1.10.510.10">
    <property type="entry name" value="Transferase(Phosphotransferase) domain 1"/>
    <property type="match status" value="1"/>
</dbReference>
<evidence type="ECO:0000256" key="1">
    <source>
        <dbReference type="SAM" id="MobiDB-lite"/>
    </source>
</evidence>
<feature type="region of interest" description="Disordered" evidence="1">
    <location>
        <begin position="1"/>
        <end position="81"/>
    </location>
</feature>
<reference evidence="3 4" key="1">
    <citation type="journal article" date="2018" name="Nat. Ecol. Evol.">
        <title>Pezizomycetes genomes reveal the molecular basis of ectomycorrhizal truffle lifestyle.</title>
        <authorList>
            <person name="Murat C."/>
            <person name="Payen T."/>
            <person name="Noel B."/>
            <person name="Kuo A."/>
            <person name="Morin E."/>
            <person name="Chen J."/>
            <person name="Kohler A."/>
            <person name="Krizsan K."/>
            <person name="Balestrini R."/>
            <person name="Da Silva C."/>
            <person name="Montanini B."/>
            <person name="Hainaut M."/>
            <person name="Levati E."/>
            <person name="Barry K.W."/>
            <person name="Belfiori B."/>
            <person name="Cichocki N."/>
            <person name="Clum A."/>
            <person name="Dockter R.B."/>
            <person name="Fauchery L."/>
            <person name="Guy J."/>
            <person name="Iotti M."/>
            <person name="Le Tacon F."/>
            <person name="Lindquist E.A."/>
            <person name="Lipzen A."/>
            <person name="Malagnac F."/>
            <person name="Mello A."/>
            <person name="Molinier V."/>
            <person name="Miyauchi S."/>
            <person name="Poulain J."/>
            <person name="Riccioni C."/>
            <person name="Rubini A."/>
            <person name="Sitrit Y."/>
            <person name="Splivallo R."/>
            <person name="Traeger S."/>
            <person name="Wang M."/>
            <person name="Zifcakova L."/>
            <person name="Wipf D."/>
            <person name="Zambonelli A."/>
            <person name="Paolocci F."/>
            <person name="Nowrousian M."/>
            <person name="Ottonello S."/>
            <person name="Baldrian P."/>
            <person name="Spatafora J.W."/>
            <person name="Henrissat B."/>
            <person name="Nagy L.G."/>
            <person name="Aury J.M."/>
            <person name="Wincker P."/>
            <person name="Grigoriev I.V."/>
            <person name="Bonfante P."/>
            <person name="Martin F.M."/>
        </authorList>
    </citation>
    <scope>NUCLEOTIDE SEQUENCE [LARGE SCALE GENOMIC DNA]</scope>
    <source>
        <strain evidence="3 4">ATCC MYA-4762</strain>
    </source>
</reference>
<organism evidence="3 4">
    <name type="scientific">Terfezia boudieri ATCC MYA-4762</name>
    <dbReference type="NCBI Taxonomy" id="1051890"/>
    <lineage>
        <taxon>Eukaryota</taxon>
        <taxon>Fungi</taxon>
        <taxon>Dikarya</taxon>
        <taxon>Ascomycota</taxon>
        <taxon>Pezizomycotina</taxon>
        <taxon>Pezizomycetes</taxon>
        <taxon>Pezizales</taxon>
        <taxon>Pezizaceae</taxon>
        <taxon>Terfezia</taxon>
    </lineage>
</organism>
<evidence type="ECO:0000313" key="3">
    <source>
        <dbReference type="EMBL" id="RPB18865.1"/>
    </source>
</evidence>
<gene>
    <name evidence="3" type="ORF">L211DRAFT_843186</name>
</gene>
<feature type="compositionally biased region" description="Acidic residues" evidence="1">
    <location>
        <begin position="720"/>
        <end position="750"/>
    </location>
</feature>
<keyword evidence="4" id="KW-1185">Reference proteome</keyword>
<sequence length="843" mass="92688">MVNGGSTGEMVEGPPTPSRDRALPWSAPPVLGLKRRGPQPQSTPVRQKASCLPISEPPPNYGNDSTLTGSSSTSKRRRLNSQVQPLLRAELHNCTFRSFHFLEQFQLINSITDIGDINAQRVLENIVDDESLAAICAIRFNVTTSIYTCLPRSYSGAQFPQWFCKFANAVTMADLEGDNHSSRRRSWIVTKDYALICNRNETLIRPDFILTTELSTTGPYSWGHVLAVGEHESKGSHDHGLSQLASYAEQVFIAQPFRVAVFGLITSNSSPVVTFWSFDRAGAIGSANLNYRSTGQHLNKLVRCLHSMSRLPVNLLGFHLEDLTWDSSSSEYPLQEATLNINKVVGLAGLGTASPSPPKPKQPTSIVLKRLLFNAPGLVGRGTRVWEGFVSNTESKISNASAVSEGTSVAVKFSWRNTLRTPESSIYELASSKGVVGIPSLIHSSSYGHISNILRPGPFTPVLSSTQSILDTEKERYDSYIACHDRMLTVMVLAPIGTPISKPTLTPLEIAQALLAGLIGHASLFFQAGILHRDLSPNNIIALKQPIRTALPTLLSQNQTHIYNLYGCLIDLDYAVDTHINGASGAADRTGTYPFIAINVLTSQEIHRYRHDLESFLYVLLWVCCYPVQTPTASSTSPGQSWPTHDPLGLWRDGGIDQVASDKSRKIVSQVDAFNRLLERFRPGFEAFKQAARELRLILWATPGGVCALIPERESGNPAAEDDEVVVEGDEDDKEAKEDVEEDSQEDDELQQYSLRNEEFDLADAIADGITNDASLTLHQEDTWRLGPEEVRVGVSNLQAFKEVTRVFGQLISRLKQKGGSGMGQRLGESKGGRARARRKIPE</sequence>
<evidence type="ECO:0000313" key="4">
    <source>
        <dbReference type="Proteomes" id="UP000267821"/>
    </source>
</evidence>
<name>A0A3N4LLR9_9PEZI</name>
<proteinExistence type="predicted"/>
<dbReference type="Pfam" id="PF17667">
    <property type="entry name" value="Pkinase_fungal"/>
    <property type="match status" value="1"/>
</dbReference>
<dbReference type="PANTHER" id="PTHR38248:SF2">
    <property type="entry name" value="FUNK1 11"/>
    <property type="match status" value="1"/>
</dbReference>
<dbReference type="Proteomes" id="UP000267821">
    <property type="component" value="Unassembled WGS sequence"/>
</dbReference>
<dbReference type="InterPro" id="IPR040976">
    <property type="entry name" value="Pkinase_fungal"/>
</dbReference>
<accession>A0A3N4LLR9</accession>
<dbReference type="OrthoDB" id="5584477at2759"/>